<organism evidence="2 3">
    <name type="scientific">Halopelagius inordinatus</name>
    <dbReference type="NCBI Taxonomy" id="553467"/>
    <lineage>
        <taxon>Archaea</taxon>
        <taxon>Methanobacteriati</taxon>
        <taxon>Methanobacteriota</taxon>
        <taxon>Stenosarchaea group</taxon>
        <taxon>Halobacteria</taxon>
        <taxon>Halobacteriales</taxon>
        <taxon>Haloferacaceae</taxon>
    </lineage>
</organism>
<reference evidence="3" key="1">
    <citation type="submission" date="2016-10" db="EMBL/GenBank/DDBJ databases">
        <authorList>
            <person name="Varghese N."/>
            <person name="Submissions S."/>
        </authorList>
    </citation>
    <scope>NUCLEOTIDE SEQUENCE [LARGE SCALE GENOMIC DNA]</scope>
    <source>
        <strain evidence="3">CGMCC 1.7739</strain>
    </source>
</reference>
<dbReference type="AlphaFoldDB" id="A0A1I2X1U5"/>
<proteinExistence type="predicted"/>
<evidence type="ECO:0000313" key="2">
    <source>
        <dbReference type="EMBL" id="SFH07412.1"/>
    </source>
</evidence>
<gene>
    <name evidence="2" type="ORF">SAMN04488063_0094</name>
</gene>
<keyword evidence="3" id="KW-1185">Reference proteome</keyword>
<dbReference type="Proteomes" id="UP000198876">
    <property type="component" value="Unassembled WGS sequence"/>
</dbReference>
<evidence type="ECO:0000313" key="3">
    <source>
        <dbReference type="Proteomes" id="UP000198876"/>
    </source>
</evidence>
<dbReference type="EMBL" id="FOOQ01000013">
    <property type="protein sequence ID" value="SFH07412.1"/>
    <property type="molecule type" value="Genomic_DNA"/>
</dbReference>
<sequence>MGRPQPSRERGPVSNFSVPAGTPVADKEVARSFHESGLSVSTGVNTYNGGGFLSFAPASRASPMNYTEDFVSSESANYERGLKFTPAQNDVGVWVTTYPAVEPRIIRLRDASDNTLLKEIQVDPIPGRRTTFPVVHSLDSSKSYKITATNPNAEWSHSNSNSSPTVNNSFITVEGETHGLNTVYTNNTGTFGEIGTLDPSSWPATGSQTAEFIPPVDVFGWDTTTFLATEPGGSSVEVYIEELQSGGWTEIAGPVSRGASIEADPANNIRWRIDYDRGTETVMPSVRMLARRWKL</sequence>
<feature type="region of interest" description="Disordered" evidence="1">
    <location>
        <begin position="1"/>
        <end position="21"/>
    </location>
</feature>
<feature type="compositionally biased region" description="Basic and acidic residues" evidence="1">
    <location>
        <begin position="1"/>
        <end position="11"/>
    </location>
</feature>
<name>A0A1I2X1U5_9EURY</name>
<dbReference type="STRING" id="553467.SAMN04488063_0094"/>
<accession>A0A1I2X1U5</accession>
<evidence type="ECO:0000256" key="1">
    <source>
        <dbReference type="SAM" id="MobiDB-lite"/>
    </source>
</evidence>
<protein>
    <submittedName>
        <fullName evidence="2">Uncharacterized protein</fullName>
    </submittedName>
</protein>